<dbReference type="GO" id="GO:0016020">
    <property type="term" value="C:membrane"/>
    <property type="evidence" value="ECO:0007669"/>
    <property type="project" value="UniProtKB-SubCell"/>
</dbReference>
<dbReference type="SUPFAM" id="SSF48264">
    <property type="entry name" value="Cytochrome P450"/>
    <property type="match status" value="2"/>
</dbReference>
<evidence type="ECO:0000313" key="14">
    <source>
        <dbReference type="Proteomes" id="UP001231189"/>
    </source>
</evidence>
<comment type="subcellular location">
    <subcellularLocation>
        <location evidence="1">Membrane</location>
        <topology evidence="1">Single-pass membrane protein</topology>
    </subcellularLocation>
</comment>
<proteinExistence type="inferred from homology"/>
<keyword evidence="14" id="KW-1185">Reference proteome</keyword>
<gene>
    <name evidence="13" type="ORF">QYE76_027494</name>
</gene>
<feature type="binding site" description="axial binding residue" evidence="11">
    <location>
        <position position="446"/>
    </location>
    <ligand>
        <name>heme</name>
        <dbReference type="ChEBI" id="CHEBI:30413"/>
    </ligand>
    <ligandPart>
        <name>Fe</name>
        <dbReference type="ChEBI" id="CHEBI:18248"/>
    </ligandPart>
</feature>
<dbReference type="Gene3D" id="1.10.630.10">
    <property type="entry name" value="Cytochrome P450"/>
    <property type="match status" value="2"/>
</dbReference>
<dbReference type="EMBL" id="JAUUTY010000007">
    <property type="protein sequence ID" value="KAK1603821.1"/>
    <property type="molecule type" value="Genomic_DNA"/>
</dbReference>
<dbReference type="GO" id="GO:0020037">
    <property type="term" value="F:heme binding"/>
    <property type="evidence" value="ECO:0007669"/>
    <property type="project" value="InterPro"/>
</dbReference>
<dbReference type="PANTHER" id="PTHR24282:SF100">
    <property type="entry name" value="OS06G0191800 PROTEIN"/>
    <property type="match status" value="1"/>
</dbReference>
<dbReference type="PRINTS" id="PR00463">
    <property type="entry name" value="EP450I"/>
</dbReference>
<keyword evidence="3 11" id="KW-0349">Heme</keyword>
<feature type="transmembrane region" description="Helical" evidence="12">
    <location>
        <begin position="520"/>
        <end position="546"/>
    </location>
</feature>
<organism evidence="13 14">
    <name type="scientific">Lolium multiflorum</name>
    <name type="common">Italian ryegrass</name>
    <name type="synonym">Lolium perenne subsp. multiflorum</name>
    <dbReference type="NCBI Taxonomy" id="4521"/>
    <lineage>
        <taxon>Eukaryota</taxon>
        <taxon>Viridiplantae</taxon>
        <taxon>Streptophyta</taxon>
        <taxon>Embryophyta</taxon>
        <taxon>Tracheophyta</taxon>
        <taxon>Spermatophyta</taxon>
        <taxon>Magnoliopsida</taxon>
        <taxon>Liliopsida</taxon>
        <taxon>Poales</taxon>
        <taxon>Poaceae</taxon>
        <taxon>BOP clade</taxon>
        <taxon>Pooideae</taxon>
        <taxon>Poodae</taxon>
        <taxon>Poeae</taxon>
        <taxon>Poeae Chloroplast Group 2 (Poeae type)</taxon>
        <taxon>Loliodinae</taxon>
        <taxon>Loliinae</taxon>
        <taxon>Lolium</taxon>
    </lineage>
</organism>
<dbReference type="GO" id="GO:0016705">
    <property type="term" value="F:oxidoreductase activity, acting on paired donors, with incorporation or reduction of molecular oxygen"/>
    <property type="evidence" value="ECO:0007669"/>
    <property type="project" value="InterPro"/>
</dbReference>
<evidence type="ECO:0000256" key="5">
    <source>
        <dbReference type="ARBA" id="ARBA00022723"/>
    </source>
</evidence>
<dbReference type="PROSITE" id="PS00086">
    <property type="entry name" value="CYTOCHROME_P450"/>
    <property type="match status" value="1"/>
</dbReference>
<dbReference type="GO" id="GO:0005506">
    <property type="term" value="F:iron ion binding"/>
    <property type="evidence" value="ECO:0007669"/>
    <property type="project" value="InterPro"/>
</dbReference>
<comment type="cofactor">
    <cofactor evidence="11">
        <name>heme</name>
        <dbReference type="ChEBI" id="CHEBI:30413"/>
    </cofactor>
</comment>
<dbReference type="GO" id="GO:0016131">
    <property type="term" value="P:brassinosteroid metabolic process"/>
    <property type="evidence" value="ECO:0007669"/>
    <property type="project" value="UniProtKB-ARBA"/>
</dbReference>
<keyword evidence="7" id="KW-0560">Oxidoreductase</keyword>
<evidence type="ECO:0000313" key="13">
    <source>
        <dbReference type="EMBL" id="KAK1603821.1"/>
    </source>
</evidence>
<keyword evidence="10 12" id="KW-0472">Membrane</keyword>
<evidence type="ECO:0000256" key="8">
    <source>
        <dbReference type="ARBA" id="ARBA00023004"/>
    </source>
</evidence>
<keyword evidence="4 12" id="KW-0812">Transmembrane</keyword>
<dbReference type="PRINTS" id="PR00385">
    <property type="entry name" value="P450"/>
</dbReference>
<keyword evidence="8 11" id="KW-0408">Iron</keyword>
<accession>A0AAD8QKG5</accession>
<comment type="similarity">
    <text evidence="2">Belongs to the cytochrome P450 family.</text>
</comment>
<evidence type="ECO:0000256" key="7">
    <source>
        <dbReference type="ARBA" id="ARBA00023002"/>
    </source>
</evidence>
<dbReference type="GO" id="GO:0010268">
    <property type="term" value="P:brassinosteroid homeostasis"/>
    <property type="evidence" value="ECO:0007669"/>
    <property type="project" value="UniProtKB-ARBA"/>
</dbReference>
<dbReference type="FunFam" id="1.10.630.10:FF:000029">
    <property type="entry name" value="Cytochrome P450 734A1"/>
    <property type="match status" value="1"/>
</dbReference>
<dbReference type="InterPro" id="IPR001128">
    <property type="entry name" value="Cyt_P450"/>
</dbReference>
<dbReference type="InterPro" id="IPR050665">
    <property type="entry name" value="Cytochrome_P450_Monooxygen"/>
</dbReference>
<dbReference type="Pfam" id="PF00067">
    <property type="entry name" value="p450"/>
    <property type="match status" value="2"/>
</dbReference>
<evidence type="ECO:0000256" key="10">
    <source>
        <dbReference type="ARBA" id="ARBA00023136"/>
    </source>
</evidence>
<keyword evidence="9" id="KW-0503">Monooxygenase</keyword>
<dbReference type="Proteomes" id="UP001231189">
    <property type="component" value="Unassembled WGS sequence"/>
</dbReference>
<evidence type="ECO:0000256" key="9">
    <source>
        <dbReference type="ARBA" id="ARBA00023033"/>
    </source>
</evidence>
<evidence type="ECO:0000256" key="1">
    <source>
        <dbReference type="ARBA" id="ARBA00004167"/>
    </source>
</evidence>
<evidence type="ECO:0000256" key="2">
    <source>
        <dbReference type="ARBA" id="ARBA00010617"/>
    </source>
</evidence>
<comment type="caution">
    <text evidence="13">The sequence shown here is derived from an EMBL/GenBank/DDBJ whole genome shotgun (WGS) entry which is preliminary data.</text>
</comment>
<protein>
    <recommendedName>
        <fullName evidence="15">Cytochrome P450</fullName>
    </recommendedName>
</protein>
<dbReference type="AlphaFoldDB" id="A0AAD8QKG5"/>
<dbReference type="InterPro" id="IPR017972">
    <property type="entry name" value="Cyt_P450_CS"/>
</dbReference>
<dbReference type="PANTHER" id="PTHR24282">
    <property type="entry name" value="CYTOCHROME P450 FAMILY MEMBER"/>
    <property type="match status" value="1"/>
</dbReference>
<dbReference type="InterPro" id="IPR002401">
    <property type="entry name" value="Cyt_P450_E_grp-I"/>
</dbReference>
<evidence type="ECO:0000256" key="11">
    <source>
        <dbReference type="PIRSR" id="PIRSR602401-1"/>
    </source>
</evidence>
<dbReference type="GO" id="GO:0004497">
    <property type="term" value="F:monooxygenase activity"/>
    <property type="evidence" value="ECO:0007669"/>
    <property type="project" value="UniProtKB-KW"/>
</dbReference>
<dbReference type="InterPro" id="IPR036396">
    <property type="entry name" value="Cyt_P450_sf"/>
</dbReference>
<name>A0AAD8QKG5_LOLMU</name>
<evidence type="ECO:0000256" key="12">
    <source>
        <dbReference type="SAM" id="Phobius"/>
    </source>
</evidence>
<evidence type="ECO:0000256" key="6">
    <source>
        <dbReference type="ARBA" id="ARBA00022989"/>
    </source>
</evidence>
<sequence length="706" mass="78380">MHHLVWRPYAVAKSFRRQGIRGPAYRFFVGNNEESKAMRVATANDVLNIRSHDIIPRVLPQYQAWTASYGKVFLSWTGYTPALCVGDYDMVKQILSNKSGLYNKPDPGPNILALLGKGLVFADGDLWTRHRHVVHPAFTMDKLKRMATTMAECAGEVVGAWEARAAAASGGVARVENIGQQFVELTADVISRTAFGSSYREGKELFVAQRELQYIAFTSINKVRIPGLQYLPTKTNVRRWQLTKKVRGTLMAIIRDRQAAAKEARGRGNDLLGLMLEANASADAGEQRADMSMDEIIDECKTFFFAGHDTTSHLLTWAVFLLGTHPEWQQKLREEVIRECGGTKAPIHGDALNKLKIATMVLYETLRLYGAATIIARKAAADTELSGVKIPKGTMTMIPIAMMHRDEEVWGADAGKFNPDRFRNGVGRAAKHPSAMLGFSVGPRSCIGQDFAMLEAKATLALIVRRFEFEVAPEYVHAPTDFVTLQPKCGLPILLKLLHQKNGPDQSVQIVACAAARQPVIAVVAMASSAVLALVALAVMLVTWVWTVAMQHLVWRPYAVAKAFRRQGIRGPAYRFFVGNNEESKAMRVATADDVLDLRSHDIIRRVLPQYQAWMAAHGKVFLSWVGYRPALCVADYDMAKQILSNKTGLHSKTDPGPNIMALLGKGLVFTEGDEWARHRRVVHPAFTMDKLKVRSGRLTLCVARF</sequence>
<keyword evidence="6 12" id="KW-1133">Transmembrane helix</keyword>
<keyword evidence="5 11" id="KW-0479">Metal-binding</keyword>
<evidence type="ECO:0008006" key="15">
    <source>
        <dbReference type="Google" id="ProtNLM"/>
    </source>
</evidence>
<reference evidence="13" key="1">
    <citation type="submission" date="2023-07" db="EMBL/GenBank/DDBJ databases">
        <title>A chromosome-level genome assembly of Lolium multiflorum.</title>
        <authorList>
            <person name="Chen Y."/>
            <person name="Copetti D."/>
            <person name="Kolliker R."/>
            <person name="Studer B."/>
        </authorList>
    </citation>
    <scope>NUCLEOTIDE SEQUENCE</scope>
    <source>
        <strain evidence="13">02402/16</strain>
        <tissue evidence="13">Leaf</tissue>
    </source>
</reference>
<evidence type="ECO:0000256" key="4">
    <source>
        <dbReference type="ARBA" id="ARBA00022692"/>
    </source>
</evidence>
<evidence type="ECO:0000256" key="3">
    <source>
        <dbReference type="ARBA" id="ARBA00022617"/>
    </source>
</evidence>